<keyword evidence="6" id="KW-1185">Reference proteome</keyword>
<reference evidence="5 6" key="1">
    <citation type="journal article" date="2020" name="BMC Genomics">
        <title>Intraspecific diversification of the crop wild relative Brassica cretica Lam. using demographic model selection.</title>
        <authorList>
            <person name="Kioukis A."/>
            <person name="Michalopoulou V.A."/>
            <person name="Briers L."/>
            <person name="Pirintsos S."/>
            <person name="Studholme D.J."/>
            <person name="Pavlidis P."/>
            <person name="Sarris P.F."/>
        </authorList>
    </citation>
    <scope>NUCLEOTIDE SEQUENCE [LARGE SCALE GENOMIC DNA]</scope>
    <source>
        <strain evidence="6">cv. PFS-1207/04</strain>
    </source>
</reference>
<evidence type="ECO:0000313" key="6">
    <source>
        <dbReference type="Proteomes" id="UP000266723"/>
    </source>
</evidence>
<feature type="compositionally biased region" description="Acidic residues" evidence="3">
    <location>
        <begin position="13"/>
        <end position="24"/>
    </location>
</feature>
<feature type="domain" description="tRNA-splicing endonuclease subunit Sen54 N-terminal" evidence="4">
    <location>
        <begin position="30"/>
        <end position="81"/>
    </location>
</feature>
<evidence type="ECO:0000313" key="5">
    <source>
        <dbReference type="EMBL" id="KAF3494854.1"/>
    </source>
</evidence>
<evidence type="ECO:0000256" key="2">
    <source>
        <dbReference type="ARBA" id="ARBA00022694"/>
    </source>
</evidence>
<dbReference type="EMBL" id="QGKV02002055">
    <property type="protein sequence ID" value="KAF3494854.1"/>
    <property type="molecule type" value="Genomic_DNA"/>
</dbReference>
<dbReference type="Proteomes" id="UP000266723">
    <property type="component" value="Unassembled WGS sequence"/>
</dbReference>
<dbReference type="Pfam" id="PF12928">
    <property type="entry name" value="tRNA_int_end_N2"/>
    <property type="match status" value="1"/>
</dbReference>
<accession>A0ABQ7AB13</accession>
<proteinExistence type="inferred from homology"/>
<comment type="similarity">
    <text evidence="1">Belongs to the SEN54 family.</text>
</comment>
<dbReference type="PANTHER" id="PTHR21027">
    <property type="entry name" value="TRNA-SPLICING ENDONUCLEASE SUBUNIT SEN54"/>
    <property type="match status" value="1"/>
</dbReference>
<keyword evidence="2" id="KW-0819">tRNA processing</keyword>
<evidence type="ECO:0000256" key="3">
    <source>
        <dbReference type="SAM" id="MobiDB-lite"/>
    </source>
</evidence>
<name>A0ABQ7AB13_BRACR</name>
<protein>
    <recommendedName>
        <fullName evidence="4">tRNA-splicing endonuclease subunit Sen54 N-terminal domain-containing protein</fullName>
    </recommendedName>
</protein>
<evidence type="ECO:0000259" key="4">
    <source>
        <dbReference type="Pfam" id="PF12928"/>
    </source>
</evidence>
<gene>
    <name evidence="5" type="ORF">DY000_02056498</name>
</gene>
<dbReference type="PANTHER" id="PTHR21027:SF1">
    <property type="entry name" value="TRNA-SPLICING ENDONUCLEASE SUBUNIT SEN54"/>
    <property type="match status" value="1"/>
</dbReference>
<organism evidence="5 6">
    <name type="scientific">Brassica cretica</name>
    <name type="common">Mustard</name>
    <dbReference type="NCBI Taxonomy" id="69181"/>
    <lineage>
        <taxon>Eukaryota</taxon>
        <taxon>Viridiplantae</taxon>
        <taxon>Streptophyta</taxon>
        <taxon>Embryophyta</taxon>
        <taxon>Tracheophyta</taxon>
        <taxon>Spermatophyta</taxon>
        <taxon>Magnoliopsida</taxon>
        <taxon>eudicotyledons</taxon>
        <taxon>Gunneridae</taxon>
        <taxon>Pentapetalae</taxon>
        <taxon>rosids</taxon>
        <taxon>malvids</taxon>
        <taxon>Brassicales</taxon>
        <taxon>Brassicaceae</taxon>
        <taxon>Brassiceae</taxon>
        <taxon>Brassica</taxon>
    </lineage>
</organism>
<dbReference type="InterPro" id="IPR024337">
    <property type="entry name" value="tRNA_splic_suSen54"/>
</dbReference>
<feature type="region of interest" description="Disordered" evidence="3">
    <location>
        <begin position="1"/>
        <end position="26"/>
    </location>
</feature>
<sequence length="220" mass="24492">MEEKDWEVASSSSEEEAGFALDDDEKFHSGPKLQFRVGSSKARWITESAMAEVEVKRGKLWITTGVTRSGKTCCFIEEALYVKQSYEVYRYLKGLGYIIRRHGVPWTSMDAAITTPSGEEELVCVGECPEDKYALTRLLGDMRICDARAVFDVYLPNSRFKKSSPGEPSFVACFSGDSPPSKEDVKVLQSRVAAPLMFCHVAQGRVSFFSFSSIDLPALP</sequence>
<comment type="caution">
    <text evidence="5">The sequence shown here is derived from an EMBL/GenBank/DDBJ whole genome shotgun (WGS) entry which is preliminary data.</text>
</comment>
<evidence type="ECO:0000256" key="1">
    <source>
        <dbReference type="ARBA" id="ARBA00005736"/>
    </source>
</evidence>
<dbReference type="InterPro" id="IPR024336">
    <property type="entry name" value="tRNA_splic_suSen54_N"/>
</dbReference>